<dbReference type="PANTHER" id="PTHR30204">
    <property type="entry name" value="REDOX-CYCLING DRUG-SENSING TRANSCRIPTIONAL ACTIVATOR SOXR"/>
    <property type="match status" value="1"/>
</dbReference>
<keyword evidence="4" id="KW-1185">Reference proteome</keyword>
<accession>A0A953HNK9</accession>
<dbReference type="SUPFAM" id="SSF46955">
    <property type="entry name" value="Putative DNA-binding domain"/>
    <property type="match status" value="1"/>
</dbReference>
<keyword evidence="1" id="KW-0238">DNA-binding</keyword>
<organism evidence="3 4">
    <name type="scientific">Membranihabitans marinus</name>
    <dbReference type="NCBI Taxonomy" id="1227546"/>
    <lineage>
        <taxon>Bacteria</taxon>
        <taxon>Pseudomonadati</taxon>
        <taxon>Bacteroidota</taxon>
        <taxon>Saprospiria</taxon>
        <taxon>Saprospirales</taxon>
        <taxon>Saprospiraceae</taxon>
        <taxon>Membranihabitans</taxon>
    </lineage>
</organism>
<gene>
    <name evidence="3" type="ORF">KUV50_06965</name>
</gene>
<evidence type="ECO:0000259" key="2">
    <source>
        <dbReference type="PROSITE" id="PS50937"/>
    </source>
</evidence>
<protein>
    <submittedName>
        <fullName evidence="3">MerR family transcriptional regulator</fullName>
    </submittedName>
</protein>
<evidence type="ECO:0000313" key="3">
    <source>
        <dbReference type="EMBL" id="MBY5957863.1"/>
    </source>
</evidence>
<dbReference type="SMART" id="SM00422">
    <property type="entry name" value="HTH_MERR"/>
    <property type="match status" value="1"/>
</dbReference>
<comment type="caution">
    <text evidence="3">The sequence shown here is derived from an EMBL/GenBank/DDBJ whole genome shotgun (WGS) entry which is preliminary data.</text>
</comment>
<dbReference type="PROSITE" id="PS50937">
    <property type="entry name" value="HTH_MERR_2"/>
    <property type="match status" value="1"/>
</dbReference>
<dbReference type="CDD" id="cd04765">
    <property type="entry name" value="HTH_MlrA-like_sg2"/>
    <property type="match status" value="1"/>
</dbReference>
<dbReference type="AlphaFoldDB" id="A0A953HNK9"/>
<evidence type="ECO:0000256" key="1">
    <source>
        <dbReference type="ARBA" id="ARBA00023125"/>
    </source>
</evidence>
<feature type="domain" description="HTH merR-type" evidence="2">
    <location>
        <begin position="12"/>
        <end position="82"/>
    </location>
</feature>
<sequence>MNLDIDKLTKLYYSIGEVADMFDVSTSLLRYWETEFPQISPGKNRKGDRRYTTKDIRRIKTIYTLLKEEGFTIEGAKAAYKKRQEKEKNLDEIIDRLKKVRSGLRSMQKKFST</sequence>
<dbReference type="GO" id="GO:0003700">
    <property type="term" value="F:DNA-binding transcription factor activity"/>
    <property type="evidence" value="ECO:0007669"/>
    <property type="project" value="InterPro"/>
</dbReference>
<dbReference type="Gene3D" id="1.10.1660.10">
    <property type="match status" value="1"/>
</dbReference>
<dbReference type="RefSeq" id="WP_222579384.1">
    <property type="nucleotide sequence ID" value="NZ_JAHVHU010000006.1"/>
</dbReference>
<reference evidence="3" key="1">
    <citation type="submission" date="2021-06" db="EMBL/GenBank/DDBJ databases">
        <title>44 bacteria genomes isolated from Dapeng, Shenzhen.</title>
        <authorList>
            <person name="Zheng W."/>
            <person name="Yu S."/>
            <person name="Huang Y."/>
        </authorList>
    </citation>
    <scope>NUCLEOTIDE SEQUENCE</scope>
    <source>
        <strain evidence="3">DP5N28-2</strain>
    </source>
</reference>
<dbReference type="InterPro" id="IPR000551">
    <property type="entry name" value="MerR-type_HTH_dom"/>
</dbReference>
<name>A0A953HNK9_9BACT</name>
<dbReference type="GO" id="GO:0003677">
    <property type="term" value="F:DNA binding"/>
    <property type="evidence" value="ECO:0007669"/>
    <property type="project" value="UniProtKB-KW"/>
</dbReference>
<proteinExistence type="predicted"/>
<dbReference type="PANTHER" id="PTHR30204:SF15">
    <property type="entry name" value="BLL5018 PROTEIN"/>
    <property type="match status" value="1"/>
</dbReference>
<dbReference type="InterPro" id="IPR009061">
    <property type="entry name" value="DNA-bd_dom_put_sf"/>
</dbReference>
<dbReference type="InterPro" id="IPR047057">
    <property type="entry name" value="MerR_fam"/>
</dbReference>
<evidence type="ECO:0000313" key="4">
    <source>
        <dbReference type="Proteomes" id="UP000753961"/>
    </source>
</evidence>
<dbReference type="Pfam" id="PF13411">
    <property type="entry name" value="MerR_1"/>
    <property type="match status" value="1"/>
</dbReference>
<dbReference type="EMBL" id="JAHVHU010000006">
    <property type="protein sequence ID" value="MBY5957863.1"/>
    <property type="molecule type" value="Genomic_DNA"/>
</dbReference>
<dbReference type="Proteomes" id="UP000753961">
    <property type="component" value="Unassembled WGS sequence"/>
</dbReference>